<dbReference type="Gene3D" id="3.20.20.100">
    <property type="entry name" value="NADP-dependent oxidoreductase domain"/>
    <property type="match status" value="1"/>
</dbReference>
<dbReference type="PANTHER" id="PTHR11732">
    <property type="entry name" value="ALDO/KETO REDUCTASE"/>
    <property type="match status" value="1"/>
</dbReference>
<dbReference type="GO" id="GO:0016491">
    <property type="term" value="F:oxidoreductase activity"/>
    <property type="evidence" value="ECO:0007669"/>
    <property type="project" value="InterPro"/>
</dbReference>
<keyword evidence="2" id="KW-1185">Reference proteome</keyword>
<organism evidence="1 2">
    <name type="scientific">Aegilops tauschii subsp. strangulata</name>
    <name type="common">Goatgrass</name>
    <dbReference type="NCBI Taxonomy" id="200361"/>
    <lineage>
        <taxon>Eukaryota</taxon>
        <taxon>Viridiplantae</taxon>
        <taxon>Streptophyta</taxon>
        <taxon>Embryophyta</taxon>
        <taxon>Tracheophyta</taxon>
        <taxon>Spermatophyta</taxon>
        <taxon>Magnoliopsida</taxon>
        <taxon>Liliopsida</taxon>
        <taxon>Poales</taxon>
        <taxon>Poaceae</taxon>
        <taxon>BOP clade</taxon>
        <taxon>Pooideae</taxon>
        <taxon>Triticodae</taxon>
        <taxon>Triticeae</taxon>
        <taxon>Triticinae</taxon>
        <taxon>Aegilops</taxon>
    </lineage>
</organism>
<protein>
    <recommendedName>
        <fullName evidence="3">NADP-dependent oxidoreductase domain-containing protein</fullName>
    </recommendedName>
</protein>
<sequence>MAESFVLNTGARIPSVGLGTATGKAEPGVVREAVYAAVKAGYRHIDCAPAYRNEKEVISNYLSSSIQSDLMDAPMMCLLWRLIFLPIQISWSVLTENMCHAKFSVTKIVCLHSNVHNSVHYLYCCVLSLTRNMFLLFV</sequence>
<evidence type="ECO:0000313" key="1">
    <source>
        <dbReference type="EnsemblPlants" id="AET1Gv20677200.13"/>
    </source>
</evidence>
<reference evidence="1" key="4">
    <citation type="submission" date="2019-03" db="UniProtKB">
        <authorList>
            <consortium name="EnsemblPlants"/>
        </authorList>
    </citation>
    <scope>IDENTIFICATION</scope>
</reference>
<proteinExistence type="predicted"/>
<accession>A0A452Z8Y1</accession>
<dbReference type="EnsemblPlants" id="AET1Gv20677200.13">
    <property type="protein sequence ID" value="AET1Gv20677200.13"/>
    <property type="gene ID" value="AET1Gv20677200"/>
</dbReference>
<reference evidence="2" key="1">
    <citation type="journal article" date="2014" name="Science">
        <title>Ancient hybridizations among the ancestral genomes of bread wheat.</title>
        <authorList>
            <consortium name="International Wheat Genome Sequencing Consortium,"/>
            <person name="Marcussen T."/>
            <person name="Sandve S.R."/>
            <person name="Heier L."/>
            <person name="Spannagl M."/>
            <person name="Pfeifer M."/>
            <person name="Jakobsen K.S."/>
            <person name="Wulff B.B."/>
            <person name="Steuernagel B."/>
            <person name="Mayer K.F."/>
            <person name="Olsen O.A."/>
        </authorList>
    </citation>
    <scope>NUCLEOTIDE SEQUENCE [LARGE SCALE GENOMIC DNA]</scope>
    <source>
        <strain evidence="2">cv. AL8/78</strain>
    </source>
</reference>
<name>A0A452Z8Y1_AEGTS</name>
<reference evidence="1" key="5">
    <citation type="journal article" date="2021" name="G3 (Bethesda)">
        <title>Aegilops tauschii genome assembly Aet v5.0 features greater sequence contiguity and improved annotation.</title>
        <authorList>
            <person name="Wang L."/>
            <person name="Zhu T."/>
            <person name="Rodriguez J.C."/>
            <person name="Deal K.R."/>
            <person name="Dubcovsky J."/>
            <person name="McGuire P.E."/>
            <person name="Lux T."/>
            <person name="Spannagl M."/>
            <person name="Mayer K.F.X."/>
            <person name="Baldrich P."/>
            <person name="Meyers B.C."/>
            <person name="Huo N."/>
            <person name="Gu Y.Q."/>
            <person name="Zhou H."/>
            <person name="Devos K.M."/>
            <person name="Bennetzen J.L."/>
            <person name="Unver T."/>
            <person name="Budak H."/>
            <person name="Gulick P.J."/>
            <person name="Galiba G."/>
            <person name="Kalapos B."/>
            <person name="Nelson D.R."/>
            <person name="Li P."/>
            <person name="You F.M."/>
            <person name="Luo M.C."/>
            <person name="Dvorak J."/>
        </authorList>
    </citation>
    <scope>NUCLEOTIDE SEQUENCE [LARGE SCALE GENOMIC DNA]</scope>
    <source>
        <strain evidence="1">cv. AL8/78</strain>
    </source>
</reference>
<dbReference type="Gramene" id="AET1Gv20677200.13">
    <property type="protein sequence ID" value="AET1Gv20677200.13"/>
    <property type="gene ID" value="AET1Gv20677200"/>
</dbReference>
<reference evidence="1" key="3">
    <citation type="journal article" date="2017" name="Nature">
        <title>Genome sequence of the progenitor of the wheat D genome Aegilops tauschii.</title>
        <authorList>
            <person name="Luo M.C."/>
            <person name="Gu Y.Q."/>
            <person name="Puiu D."/>
            <person name="Wang H."/>
            <person name="Twardziok S.O."/>
            <person name="Deal K.R."/>
            <person name="Huo N."/>
            <person name="Zhu T."/>
            <person name="Wang L."/>
            <person name="Wang Y."/>
            <person name="McGuire P.E."/>
            <person name="Liu S."/>
            <person name="Long H."/>
            <person name="Ramasamy R.K."/>
            <person name="Rodriguez J.C."/>
            <person name="Van S.L."/>
            <person name="Yuan L."/>
            <person name="Wang Z."/>
            <person name="Xia Z."/>
            <person name="Xiao L."/>
            <person name="Anderson O.D."/>
            <person name="Ouyang S."/>
            <person name="Liang Y."/>
            <person name="Zimin A.V."/>
            <person name="Pertea G."/>
            <person name="Qi P."/>
            <person name="Bennetzen J.L."/>
            <person name="Dai X."/>
            <person name="Dawson M.W."/>
            <person name="Muller H.G."/>
            <person name="Kugler K."/>
            <person name="Rivarola-Duarte L."/>
            <person name="Spannagl M."/>
            <person name="Mayer K.F.X."/>
            <person name="Lu F.H."/>
            <person name="Bevan M.W."/>
            <person name="Leroy P."/>
            <person name="Li P."/>
            <person name="You F.M."/>
            <person name="Sun Q."/>
            <person name="Liu Z."/>
            <person name="Lyons E."/>
            <person name="Wicker T."/>
            <person name="Salzberg S.L."/>
            <person name="Devos K.M."/>
            <person name="Dvorak J."/>
        </authorList>
    </citation>
    <scope>NUCLEOTIDE SEQUENCE [LARGE SCALE GENOMIC DNA]</scope>
    <source>
        <strain evidence="1">cv. AL8/78</strain>
    </source>
</reference>
<dbReference type="Proteomes" id="UP000015105">
    <property type="component" value="Chromosome 1D"/>
</dbReference>
<evidence type="ECO:0000313" key="2">
    <source>
        <dbReference type="Proteomes" id="UP000015105"/>
    </source>
</evidence>
<dbReference type="InterPro" id="IPR020471">
    <property type="entry name" value="AKR"/>
</dbReference>
<reference evidence="2" key="2">
    <citation type="journal article" date="2017" name="Nat. Plants">
        <title>The Aegilops tauschii genome reveals multiple impacts of transposons.</title>
        <authorList>
            <person name="Zhao G."/>
            <person name="Zou C."/>
            <person name="Li K."/>
            <person name="Wang K."/>
            <person name="Li T."/>
            <person name="Gao L."/>
            <person name="Zhang X."/>
            <person name="Wang H."/>
            <person name="Yang Z."/>
            <person name="Liu X."/>
            <person name="Jiang W."/>
            <person name="Mao L."/>
            <person name="Kong X."/>
            <person name="Jiao Y."/>
            <person name="Jia J."/>
        </authorList>
    </citation>
    <scope>NUCLEOTIDE SEQUENCE [LARGE SCALE GENOMIC DNA]</scope>
    <source>
        <strain evidence="2">cv. AL8/78</strain>
    </source>
</reference>
<dbReference type="SUPFAM" id="SSF51430">
    <property type="entry name" value="NAD(P)-linked oxidoreductase"/>
    <property type="match status" value="1"/>
</dbReference>
<dbReference type="InterPro" id="IPR036812">
    <property type="entry name" value="NAD(P)_OxRdtase_dom_sf"/>
</dbReference>
<evidence type="ECO:0008006" key="3">
    <source>
        <dbReference type="Google" id="ProtNLM"/>
    </source>
</evidence>
<dbReference type="AlphaFoldDB" id="A0A452Z8Y1"/>